<dbReference type="AlphaFoldDB" id="A0A0N8H4E9"/>
<dbReference type="STRING" id="1300341.I595_82"/>
<dbReference type="PROSITE" id="PS50093">
    <property type="entry name" value="PKD"/>
    <property type="match status" value="1"/>
</dbReference>
<dbReference type="PATRIC" id="fig|1300341.3.peg.82"/>
<dbReference type="RefSeq" id="WP_054557411.1">
    <property type="nucleotide sequence ID" value="NZ_LDJX01000001.1"/>
</dbReference>
<dbReference type="SUPFAM" id="SSF82171">
    <property type="entry name" value="DPP6 N-terminal domain-like"/>
    <property type="match status" value="1"/>
</dbReference>
<dbReference type="OrthoDB" id="9765926at2"/>
<accession>A0A0N8H4E9</accession>
<evidence type="ECO:0000259" key="1">
    <source>
        <dbReference type="PROSITE" id="PS50093"/>
    </source>
</evidence>
<evidence type="ECO:0000313" key="2">
    <source>
        <dbReference type="EMBL" id="KPM33180.1"/>
    </source>
</evidence>
<name>A0A0N8H4E9_9FLAO</name>
<dbReference type="CDD" id="cd00146">
    <property type="entry name" value="PKD"/>
    <property type="match status" value="1"/>
</dbReference>
<evidence type="ECO:0000313" key="3">
    <source>
        <dbReference type="Proteomes" id="UP000050280"/>
    </source>
</evidence>
<sequence>MKEGALLIAFLYVSIAFSQRQSAHWYFGENAGLNFNSGSPVALLDGQINTIEGCSAISDEDGNLLFYTEGRTIWNRNHEVMGNGTNLAGSFSSAQAALIVPNPDHPNLYYVFTPDDARQEPGVPFGFHYTTVNLNEANGLGAVVDKNSPLLLATSEKVSAVWNEVANVYWVVTHYQDTFYAYEITAEGVNETPVESQVGPQILGVQNLRGALKFSPDGAKLAMASTIISPEFQGSLYLFDFDVETGQVSNPERIDGDRAYYGVEFSSNSQILYASGMQIDASDPTASSGAYAIVQFDLNLPFEDKTAFTLATLANQNGIFVSGALQLALDKRIYYAFPGNRLSVIKSPNLLGDAADIDLFSIDLGGRNATYGLPPFIQSFFETLVTVQNFCFGSETNFSLDQTNTISAVRWDFGDPESGPDNTSNILNPSHIFTGPGTYDVNFTINYDNGVTKNYTEVVAILPVPDVMPSLDLVQCDVDGLDDGLTVFDLSEAVPRLTYSNNAIDIDFFLSEIDALANSNPLNSNIFENQFPEQHIYARAMGNNECYSISQIRLLTEPMSNLGIYDTLTICDGQAVDGLVEISLASVKALLNTDFSAYESIAIYPSQDNALLQEAAIMGNTYSFAQHGDSRLFFRIDGANRCAFIGQLALEIFESPNFQEVIHQELCQGKTVLEAPLGYDRYQWSNGILGPEIKVSGAGLYEVAFFSGNCSYTQYFEVFPEPVVQVENILVDDFKVNSTVTIVMGANENLETTTFSLDGGLSFTKNNIFTGLLPDIYALVVDNGCSRYETEVLVGGLPTFFTPNGDSSNDLWLLNNSEYFPAYRLDIFDRFGKPIFSGGSATSGWDGTYNNQEMPASDYWYHLQFVDGRNFKGNFALKR</sequence>
<dbReference type="InterPro" id="IPR026341">
    <property type="entry name" value="T9SS_type_B"/>
</dbReference>
<organism evidence="2 3">
    <name type="scientific">Croceitalea dokdonensis DOKDO 023</name>
    <dbReference type="NCBI Taxonomy" id="1300341"/>
    <lineage>
        <taxon>Bacteria</taxon>
        <taxon>Pseudomonadati</taxon>
        <taxon>Bacteroidota</taxon>
        <taxon>Flavobacteriia</taxon>
        <taxon>Flavobacteriales</taxon>
        <taxon>Flavobacteriaceae</taxon>
        <taxon>Croceitalea</taxon>
    </lineage>
</organism>
<dbReference type="InterPro" id="IPR000601">
    <property type="entry name" value="PKD_dom"/>
</dbReference>
<dbReference type="Pfam" id="PF18911">
    <property type="entry name" value="PKD_4"/>
    <property type="match status" value="1"/>
</dbReference>
<comment type="caution">
    <text evidence="2">The sequence shown here is derived from an EMBL/GenBank/DDBJ whole genome shotgun (WGS) entry which is preliminary data.</text>
</comment>
<dbReference type="Proteomes" id="UP000050280">
    <property type="component" value="Unassembled WGS sequence"/>
</dbReference>
<dbReference type="EMBL" id="LDJX01000001">
    <property type="protein sequence ID" value="KPM33180.1"/>
    <property type="molecule type" value="Genomic_DNA"/>
</dbReference>
<protein>
    <submittedName>
        <fullName evidence="2">Secreted protein containing PKD domain</fullName>
    </submittedName>
</protein>
<dbReference type="Pfam" id="PF13585">
    <property type="entry name" value="CHU_C"/>
    <property type="match status" value="1"/>
</dbReference>
<feature type="domain" description="PKD" evidence="1">
    <location>
        <begin position="395"/>
        <end position="459"/>
    </location>
</feature>
<proteinExistence type="predicted"/>
<dbReference type="InterPro" id="IPR035986">
    <property type="entry name" value="PKD_dom_sf"/>
</dbReference>
<reference evidence="2 3" key="1">
    <citation type="submission" date="2015-09" db="EMBL/GenBank/DDBJ databases">
        <title>Genome sequence of the marine flavobacterium Croceitalea dokdonensis DOKDO 023 that contains proton- and sodium-pumping rhodopsins.</title>
        <authorList>
            <person name="Kwon S.-K."/>
            <person name="Lee H.K."/>
            <person name="Kwak M.-J."/>
            <person name="Kim J.F."/>
        </authorList>
    </citation>
    <scope>NUCLEOTIDE SEQUENCE [LARGE SCALE GENOMIC DNA]</scope>
    <source>
        <strain evidence="2 3">DOKDO 023</strain>
    </source>
</reference>
<keyword evidence="3" id="KW-1185">Reference proteome</keyword>
<dbReference type="SUPFAM" id="SSF49299">
    <property type="entry name" value="PKD domain"/>
    <property type="match status" value="1"/>
</dbReference>
<dbReference type="InterPro" id="IPR013783">
    <property type="entry name" value="Ig-like_fold"/>
</dbReference>
<dbReference type="NCBIfam" id="TIGR04131">
    <property type="entry name" value="Bac_Flav_CTERM"/>
    <property type="match status" value="1"/>
</dbReference>
<dbReference type="Gene3D" id="2.60.40.10">
    <property type="entry name" value="Immunoglobulins"/>
    <property type="match status" value="1"/>
</dbReference>
<gene>
    <name evidence="2" type="ORF">I595_82</name>
</gene>